<keyword evidence="7" id="KW-1185">Reference proteome</keyword>
<dbReference type="InterPro" id="IPR036396">
    <property type="entry name" value="Cyt_P450_sf"/>
</dbReference>
<dbReference type="InterPro" id="IPR001128">
    <property type="entry name" value="Cyt_P450"/>
</dbReference>
<keyword evidence="4" id="KW-0503">Monooxygenase</keyword>
<proteinExistence type="inferred from homology"/>
<keyword evidence="5" id="KW-0472">Membrane</keyword>
<keyword evidence="2 3" id="KW-0408">Iron</keyword>
<evidence type="ECO:0000256" key="2">
    <source>
        <dbReference type="ARBA" id="ARBA00023004"/>
    </source>
</evidence>
<keyword evidence="5" id="KW-1133">Transmembrane helix</keyword>
<name>A0A8H4A8C9_GIGMA</name>
<evidence type="ECO:0000256" key="5">
    <source>
        <dbReference type="SAM" id="Phobius"/>
    </source>
</evidence>
<dbReference type="PANTHER" id="PTHR24301">
    <property type="entry name" value="THROMBOXANE-A SYNTHASE"/>
    <property type="match status" value="1"/>
</dbReference>
<dbReference type="PRINTS" id="PR00385">
    <property type="entry name" value="P450"/>
</dbReference>
<dbReference type="Proteomes" id="UP000439903">
    <property type="component" value="Unassembled WGS sequence"/>
</dbReference>
<dbReference type="GO" id="GO:0016705">
    <property type="term" value="F:oxidoreductase activity, acting on paired donors, with incorporation or reduction of molecular oxygen"/>
    <property type="evidence" value="ECO:0007669"/>
    <property type="project" value="InterPro"/>
</dbReference>
<accession>A0A8H4A8C9</accession>
<dbReference type="AlphaFoldDB" id="A0A8H4A8C9"/>
<dbReference type="Pfam" id="PF00067">
    <property type="entry name" value="p450"/>
    <property type="match status" value="1"/>
</dbReference>
<evidence type="ECO:0000256" key="1">
    <source>
        <dbReference type="ARBA" id="ARBA00022723"/>
    </source>
</evidence>
<keyword evidence="4" id="KW-0560">Oxidoreductase</keyword>
<comment type="cofactor">
    <cofactor evidence="3">
        <name>heme</name>
        <dbReference type="ChEBI" id="CHEBI:30413"/>
    </cofactor>
</comment>
<dbReference type="SUPFAM" id="SSF48264">
    <property type="entry name" value="Cytochrome P450"/>
    <property type="match status" value="1"/>
</dbReference>
<dbReference type="InterPro" id="IPR002401">
    <property type="entry name" value="Cyt_P450_E_grp-I"/>
</dbReference>
<dbReference type="Gene3D" id="1.10.630.10">
    <property type="entry name" value="Cytochrome P450"/>
    <property type="match status" value="1"/>
</dbReference>
<keyword evidence="3 4" id="KW-0349">Heme</keyword>
<keyword evidence="5" id="KW-0812">Transmembrane</keyword>
<protein>
    <submittedName>
        <fullName evidence="6">Cytochrome P450</fullName>
    </submittedName>
</protein>
<dbReference type="PROSITE" id="PS00086">
    <property type="entry name" value="CYTOCHROME_P450"/>
    <property type="match status" value="1"/>
</dbReference>
<dbReference type="GO" id="GO:0005506">
    <property type="term" value="F:iron ion binding"/>
    <property type="evidence" value="ECO:0007669"/>
    <property type="project" value="InterPro"/>
</dbReference>
<gene>
    <name evidence="6" type="ORF">F8M41_000722</name>
</gene>
<dbReference type="OrthoDB" id="2119687at2759"/>
<comment type="similarity">
    <text evidence="4">Belongs to the cytochrome P450 family.</text>
</comment>
<evidence type="ECO:0000256" key="3">
    <source>
        <dbReference type="PIRSR" id="PIRSR602401-1"/>
    </source>
</evidence>
<dbReference type="InterPro" id="IPR017972">
    <property type="entry name" value="Cyt_P450_CS"/>
</dbReference>
<feature type="binding site" description="axial binding residue" evidence="3">
    <location>
        <position position="504"/>
    </location>
    <ligand>
        <name>heme</name>
        <dbReference type="ChEBI" id="CHEBI:30413"/>
    </ligand>
    <ligandPart>
        <name>Fe</name>
        <dbReference type="ChEBI" id="CHEBI:18248"/>
    </ligandPart>
</feature>
<evidence type="ECO:0000256" key="4">
    <source>
        <dbReference type="RuleBase" id="RU000461"/>
    </source>
</evidence>
<organism evidence="6 7">
    <name type="scientific">Gigaspora margarita</name>
    <dbReference type="NCBI Taxonomy" id="4874"/>
    <lineage>
        <taxon>Eukaryota</taxon>
        <taxon>Fungi</taxon>
        <taxon>Fungi incertae sedis</taxon>
        <taxon>Mucoromycota</taxon>
        <taxon>Glomeromycotina</taxon>
        <taxon>Glomeromycetes</taxon>
        <taxon>Diversisporales</taxon>
        <taxon>Gigasporaceae</taxon>
        <taxon>Gigaspora</taxon>
    </lineage>
</organism>
<feature type="transmembrane region" description="Helical" evidence="5">
    <location>
        <begin position="12"/>
        <end position="31"/>
    </location>
</feature>
<sequence length="560" mass="65209">MSFRIIELFNTVDYLLIIFLTLLLYLFHFYYNYFTRPNPLPGPLPLTFGLESLFFDGNFKRLTANLCQKYGDICEFRLGGYRRIVLSKPDYFEYLLAPSKNLAIFTKNEYSPGVDMLGTFGRGMFLNNNYENWKINKYFLLQSISTPGFNEEAIKFTIESFEKLDGYWNSLKKSQSCEDDWLQIDFSQWINRFMTDDISIIATGERGCSMDSYYNTFNSDKSKLESSPFDDPKLYNSEKFIRALIAYTRGLNLFYFVHPFLIRYVPFFKNKANVLQENINYALKTLDNMIERRKFDFANTPQKLKSKHDLLTLLITANHDAKRKMVESLSDEDIRALLFDIFLAGSDSSSSTLCYIIYNICHNPHVKQKMFDEIDSIFPSNSSNTLCITLDQLGKLKYCEAIIKEASRMTPVLPVSKRFTTAECKVAGYKWPANIVFHLNYANIHMNEKYWINPTVFDPDRFDLQNDLNEFNDDLSNSDKENKKSTHDRDKFSLIIFGGGIRICPGKRLAMINLLSFMVLMFNKYDVELMDMEAPLKTHTGVLTNCLELKIKIKPRKPSL</sequence>
<dbReference type="EMBL" id="WTPW01001057">
    <property type="protein sequence ID" value="KAF0459606.1"/>
    <property type="molecule type" value="Genomic_DNA"/>
</dbReference>
<dbReference type="GO" id="GO:0020037">
    <property type="term" value="F:heme binding"/>
    <property type="evidence" value="ECO:0007669"/>
    <property type="project" value="InterPro"/>
</dbReference>
<dbReference type="GO" id="GO:0004497">
    <property type="term" value="F:monooxygenase activity"/>
    <property type="evidence" value="ECO:0007669"/>
    <property type="project" value="UniProtKB-KW"/>
</dbReference>
<comment type="caution">
    <text evidence="6">The sequence shown here is derived from an EMBL/GenBank/DDBJ whole genome shotgun (WGS) entry which is preliminary data.</text>
</comment>
<keyword evidence="1 3" id="KW-0479">Metal-binding</keyword>
<reference evidence="6 7" key="1">
    <citation type="journal article" date="2019" name="Environ. Microbiol.">
        <title>At the nexus of three kingdoms: the genome of the mycorrhizal fungus Gigaspora margarita provides insights into plant, endobacterial and fungal interactions.</title>
        <authorList>
            <person name="Venice F."/>
            <person name="Ghignone S."/>
            <person name="Salvioli di Fossalunga A."/>
            <person name="Amselem J."/>
            <person name="Novero M."/>
            <person name="Xianan X."/>
            <person name="Sedzielewska Toro K."/>
            <person name="Morin E."/>
            <person name="Lipzen A."/>
            <person name="Grigoriev I.V."/>
            <person name="Henrissat B."/>
            <person name="Martin F.M."/>
            <person name="Bonfante P."/>
        </authorList>
    </citation>
    <scope>NUCLEOTIDE SEQUENCE [LARGE SCALE GENOMIC DNA]</scope>
    <source>
        <strain evidence="6 7">BEG34</strain>
    </source>
</reference>
<evidence type="ECO:0000313" key="7">
    <source>
        <dbReference type="Proteomes" id="UP000439903"/>
    </source>
</evidence>
<dbReference type="PRINTS" id="PR00463">
    <property type="entry name" value="EP450I"/>
</dbReference>
<evidence type="ECO:0000313" key="6">
    <source>
        <dbReference type="EMBL" id="KAF0459606.1"/>
    </source>
</evidence>
<dbReference type="PANTHER" id="PTHR24301:SF2">
    <property type="entry name" value="THROMBOXANE-A SYNTHASE"/>
    <property type="match status" value="1"/>
</dbReference>